<name>A0AAD9XGW8_9ROSI</name>
<dbReference type="Gene3D" id="2.40.70.10">
    <property type="entry name" value="Acid Proteases"/>
    <property type="match status" value="1"/>
</dbReference>
<evidence type="ECO:0000313" key="1">
    <source>
        <dbReference type="EMBL" id="KAK2659042.1"/>
    </source>
</evidence>
<dbReference type="AlphaFoldDB" id="A0AAD9XGW8"/>
<comment type="caution">
    <text evidence="1">The sequence shown here is derived from an EMBL/GenBank/DDBJ whole genome shotgun (WGS) entry which is preliminary data.</text>
</comment>
<sequence length="243" mass="27057">MSRMMKEMQSVKDLVKTLNKYDAQVNLVMRDSMMGEGQCEQEEAQRILGIDASLRRIETQLTQIAESILKQEKGKSVSVNEHAKVMEVAHGGEIIPSKLKDPGSFIIPVRIRDSSIIEIVLDMAASNNMMPLQVCRPLKIDFIKPASITLKMVVNSTQVPVGVTKDVQLDVHGLKVPVDFVILEVKEKGIKDRDWKLLLGRSFMATAGMIVNVVSRHLSLCCGGKRVEFIANGPEQRKMNEGD</sequence>
<dbReference type="InterPro" id="IPR021109">
    <property type="entry name" value="Peptidase_aspartic_dom_sf"/>
</dbReference>
<dbReference type="PANTHER" id="PTHR33067">
    <property type="entry name" value="RNA-DIRECTED DNA POLYMERASE-RELATED"/>
    <property type="match status" value="1"/>
</dbReference>
<evidence type="ECO:0000313" key="2">
    <source>
        <dbReference type="Proteomes" id="UP001280121"/>
    </source>
</evidence>
<protein>
    <submittedName>
        <fullName evidence="1">Uncharacterized protein</fullName>
    </submittedName>
</protein>
<reference evidence="1" key="1">
    <citation type="journal article" date="2023" name="Plant J.">
        <title>Genome sequences and population genomics provide insights into the demographic history, inbreeding, and mutation load of two 'living fossil' tree species of Dipteronia.</title>
        <authorList>
            <person name="Feng Y."/>
            <person name="Comes H.P."/>
            <person name="Chen J."/>
            <person name="Zhu S."/>
            <person name="Lu R."/>
            <person name="Zhang X."/>
            <person name="Li P."/>
            <person name="Qiu J."/>
            <person name="Olsen K.M."/>
            <person name="Qiu Y."/>
        </authorList>
    </citation>
    <scope>NUCLEOTIDE SEQUENCE</scope>
    <source>
        <strain evidence="1">KIB01</strain>
    </source>
</reference>
<dbReference type="PANTHER" id="PTHR33067:SF31">
    <property type="entry name" value="RNA-DIRECTED DNA POLYMERASE"/>
    <property type="match status" value="1"/>
</dbReference>
<accession>A0AAD9XGW8</accession>
<dbReference type="Proteomes" id="UP001280121">
    <property type="component" value="Unassembled WGS sequence"/>
</dbReference>
<proteinExistence type="predicted"/>
<gene>
    <name evidence="1" type="ORF">Ddye_005575</name>
</gene>
<keyword evidence="2" id="KW-1185">Reference proteome</keyword>
<organism evidence="1 2">
    <name type="scientific">Dipteronia dyeriana</name>
    <dbReference type="NCBI Taxonomy" id="168575"/>
    <lineage>
        <taxon>Eukaryota</taxon>
        <taxon>Viridiplantae</taxon>
        <taxon>Streptophyta</taxon>
        <taxon>Embryophyta</taxon>
        <taxon>Tracheophyta</taxon>
        <taxon>Spermatophyta</taxon>
        <taxon>Magnoliopsida</taxon>
        <taxon>eudicotyledons</taxon>
        <taxon>Gunneridae</taxon>
        <taxon>Pentapetalae</taxon>
        <taxon>rosids</taxon>
        <taxon>malvids</taxon>
        <taxon>Sapindales</taxon>
        <taxon>Sapindaceae</taxon>
        <taxon>Hippocastanoideae</taxon>
        <taxon>Acereae</taxon>
        <taxon>Dipteronia</taxon>
    </lineage>
</organism>
<dbReference type="EMBL" id="JANJYI010000002">
    <property type="protein sequence ID" value="KAK2659042.1"/>
    <property type="molecule type" value="Genomic_DNA"/>
</dbReference>